<keyword evidence="3" id="KW-1185">Reference proteome</keyword>
<accession>A0A8T2PD60</accession>
<sequence length="79" mass="9842">MKRSVRQTEREREREDREREKRERQRERGYPERNRFDSTQQHTEMAEGELDVDSLISRLLEVQRKNKDLYPHWPFVGKI</sequence>
<dbReference type="Proteomes" id="UP000824540">
    <property type="component" value="Unassembled WGS sequence"/>
</dbReference>
<feature type="region of interest" description="Disordered" evidence="1">
    <location>
        <begin position="1"/>
        <end position="47"/>
    </location>
</feature>
<comment type="caution">
    <text evidence="2">The sequence shown here is derived from an EMBL/GenBank/DDBJ whole genome shotgun (WGS) entry which is preliminary data.</text>
</comment>
<dbReference type="AlphaFoldDB" id="A0A8T2PD60"/>
<reference evidence="2" key="1">
    <citation type="thesis" date="2021" institute="BYU ScholarsArchive" country="Provo, UT, USA">
        <title>Applications of and Algorithms for Genome Assembly and Genomic Analyses with an Emphasis on Marine Teleosts.</title>
        <authorList>
            <person name="Pickett B.D."/>
        </authorList>
    </citation>
    <scope>NUCLEOTIDE SEQUENCE</scope>
    <source>
        <strain evidence="2">HI-2016</strain>
    </source>
</reference>
<evidence type="ECO:0000256" key="1">
    <source>
        <dbReference type="SAM" id="MobiDB-lite"/>
    </source>
</evidence>
<evidence type="ECO:0000313" key="3">
    <source>
        <dbReference type="Proteomes" id="UP000824540"/>
    </source>
</evidence>
<protein>
    <submittedName>
        <fullName evidence="2">Uncharacterized protein</fullName>
    </submittedName>
</protein>
<evidence type="ECO:0000313" key="2">
    <source>
        <dbReference type="EMBL" id="KAG9346667.1"/>
    </source>
</evidence>
<name>A0A8T2PD60_9TELE</name>
<organism evidence="2 3">
    <name type="scientific">Albula glossodonta</name>
    <name type="common">roundjaw bonefish</name>
    <dbReference type="NCBI Taxonomy" id="121402"/>
    <lineage>
        <taxon>Eukaryota</taxon>
        <taxon>Metazoa</taxon>
        <taxon>Chordata</taxon>
        <taxon>Craniata</taxon>
        <taxon>Vertebrata</taxon>
        <taxon>Euteleostomi</taxon>
        <taxon>Actinopterygii</taxon>
        <taxon>Neopterygii</taxon>
        <taxon>Teleostei</taxon>
        <taxon>Albuliformes</taxon>
        <taxon>Albulidae</taxon>
        <taxon>Albula</taxon>
    </lineage>
</organism>
<gene>
    <name evidence="2" type="ORF">JZ751_006979</name>
</gene>
<feature type="compositionally biased region" description="Basic and acidic residues" evidence="1">
    <location>
        <begin position="1"/>
        <end position="36"/>
    </location>
</feature>
<dbReference type="EMBL" id="JAFBMS010000015">
    <property type="protein sequence ID" value="KAG9346667.1"/>
    <property type="molecule type" value="Genomic_DNA"/>
</dbReference>
<proteinExistence type="predicted"/>